<evidence type="ECO:0000256" key="2">
    <source>
        <dbReference type="ARBA" id="ARBA00022840"/>
    </source>
</evidence>
<dbReference type="CDD" id="cd00009">
    <property type="entry name" value="AAA"/>
    <property type="match status" value="1"/>
</dbReference>
<organism evidence="4 5">
    <name type="scientific">Amedibacillus dolichus</name>
    <dbReference type="NCBI Taxonomy" id="31971"/>
    <lineage>
        <taxon>Bacteria</taxon>
        <taxon>Bacillati</taxon>
        <taxon>Bacillota</taxon>
        <taxon>Erysipelotrichia</taxon>
        <taxon>Erysipelotrichales</taxon>
        <taxon>Erysipelotrichaceae</taxon>
        <taxon>Amedibacillus</taxon>
    </lineage>
</organism>
<dbReference type="InterPro" id="IPR032423">
    <property type="entry name" value="AAA_assoc_2"/>
</dbReference>
<sequence length="429" mass="47975">MEKRVEPLAFSMRPSVLDEIIGQQHLIGEGKVLRKCVENNMLFSMIFHGPPGTGKTTLAMVLANTLNKPYRLFNAVSGNKKDLDRIFEEAKYFPGLVVIVDEVHRLNKDKQDLLLPHIEDGSIIMIGATTSNPLHAINPAIRSRCHLFEVKALTQEDIKQALRNAIQSPKGLQNEVNIEEDALDIIARHCNGDIRYALNILEICAIACDGIISKDLVMQYSSIPNMSMDRDGDGYYDVLSAFQKSIRGSDVDAALYYLGIMIEANDLDSIERRLLVTAYEDIGLGNPAAVARCVQAIDAARRVGFPEGRIPLAVAIIDLCLSPKSKSGEAAIDAALSTIHKSSYSVPEYLRLTPVNMKEEDLYDYNRSDLWDKIQYLPNKLRNAQFYTPNINSSYEKILAQNLMRIKAHTRTDDLAALKKRYPNPPKKS</sequence>
<dbReference type="CDD" id="cd18139">
    <property type="entry name" value="HLD_clamp_RarA"/>
    <property type="match status" value="1"/>
</dbReference>
<dbReference type="PANTHER" id="PTHR13779">
    <property type="entry name" value="WERNER HELICASE-INTERACTING PROTEIN 1 FAMILY MEMBER"/>
    <property type="match status" value="1"/>
</dbReference>
<dbReference type="InterPro" id="IPR051314">
    <property type="entry name" value="AAA_ATPase_RarA/MGS1/WRNIP1"/>
</dbReference>
<dbReference type="GO" id="GO:0008047">
    <property type="term" value="F:enzyme activator activity"/>
    <property type="evidence" value="ECO:0007669"/>
    <property type="project" value="TreeGrafter"/>
</dbReference>
<dbReference type="InterPro" id="IPR003593">
    <property type="entry name" value="AAA+_ATPase"/>
</dbReference>
<dbReference type="GO" id="GO:0006261">
    <property type="term" value="P:DNA-templated DNA replication"/>
    <property type="evidence" value="ECO:0007669"/>
    <property type="project" value="TreeGrafter"/>
</dbReference>
<dbReference type="GO" id="GO:0017116">
    <property type="term" value="F:single-stranded DNA helicase activity"/>
    <property type="evidence" value="ECO:0007669"/>
    <property type="project" value="TreeGrafter"/>
</dbReference>
<keyword evidence="2" id="KW-0067">ATP-binding</keyword>
<dbReference type="GO" id="GO:0003677">
    <property type="term" value="F:DNA binding"/>
    <property type="evidence" value="ECO:0007669"/>
    <property type="project" value="InterPro"/>
</dbReference>
<dbReference type="InterPro" id="IPR008921">
    <property type="entry name" value="DNA_pol3_clamp-load_cplx_C"/>
</dbReference>
<dbReference type="PANTHER" id="PTHR13779:SF7">
    <property type="entry name" value="ATPASE WRNIP1"/>
    <property type="match status" value="1"/>
</dbReference>
<dbReference type="Pfam" id="PF16193">
    <property type="entry name" value="AAA_assoc_2"/>
    <property type="match status" value="1"/>
</dbReference>
<comment type="caution">
    <text evidence="4">The sequence shown here is derived from an EMBL/GenBank/DDBJ whole genome shotgun (WGS) entry which is preliminary data.</text>
</comment>
<dbReference type="SUPFAM" id="SSF52540">
    <property type="entry name" value="P-loop containing nucleoside triphosphate hydrolases"/>
    <property type="match status" value="1"/>
</dbReference>
<dbReference type="GO" id="GO:0005524">
    <property type="term" value="F:ATP binding"/>
    <property type="evidence" value="ECO:0007669"/>
    <property type="project" value="UniProtKB-KW"/>
</dbReference>
<keyword evidence="1" id="KW-0547">Nucleotide-binding</keyword>
<dbReference type="Gene3D" id="1.10.8.60">
    <property type="match status" value="1"/>
</dbReference>
<dbReference type="InterPro" id="IPR027417">
    <property type="entry name" value="P-loop_NTPase"/>
</dbReference>
<dbReference type="Proteomes" id="UP000753219">
    <property type="component" value="Unassembled WGS sequence"/>
</dbReference>
<dbReference type="SMART" id="SM00382">
    <property type="entry name" value="AAA"/>
    <property type="match status" value="1"/>
</dbReference>
<dbReference type="EMBL" id="JAGZMZ010000027">
    <property type="protein sequence ID" value="MBS4884882.1"/>
    <property type="molecule type" value="Genomic_DNA"/>
</dbReference>
<dbReference type="Gene3D" id="1.10.3710.10">
    <property type="entry name" value="DNA polymerase III clamp loader subunits, C-terminal domain"/>
    <property type="match status" value="1"/>
</dbReference>
<accession>A0A942WGH1</accession>
<dbReference type="RefSeq" id="WP_226811988.1">
    <property type="nucleotide sequence ID" value="NZ_JAGZMZ010000027.1"/>
</dbReference>
<feature type="domain" description="AAA+ ATPase" evidence="3">
    <location>
        <begin position="41"/>
        <end position="153"/>
    </location>
</feature>
<dbReference type="Pfam" id="PF12002">
    <property type="entry name" value="MgsA_C"/>
    <property type="match status" value="1"/>
</dbReference>
<protein>
    <submittedName>
        <fullName evidence="4">Replication-associated recombination protein A</fullName>
    </submittedName>
</protein>
<name>A0A942WGH1_9FIRM</name>
<dbReference type="Pfam" id="PF05496">
    <property type="entry name" value="RuvB_N"/>
    <property type="match status" value="1"/>
</dbReference>
<dbReference type="SUPFAM" id="SSF48019">
    <property type="entry name" value="post-AAA+ oligomerization domain-like"/>
    <property type="match status" value="1"/>
</dbReference>
<dbReference type="Gene3D" id="1.20.272.10">
    <property type="match status" value="1"/>
</dbReference>
<dbReference type="FunFam" id="1.20.272.10:FF:000001">
    <property type="entry name" value="Putative AAA family ATPase"/>
    <property type="match status" value="1"/>
</dbReference>
<dbReference type="GO" id="GO:0000731">
    <property type="term" value="P:DNA synthesis involved in DNA repair"/>
    <property type="evidence" value="ECO:0007669"/>
    <property type="project" value="TreeGrafter"/>
</dbReference>
<gene>
    <name evidence="4" type="ORF">KHZ85_08985</name>
</gene>
<dbReference type="Gene3D" id="3.40.50.300">
    <property type="entry name" value="P-loop containing nucleotide triphosphate hydrolases"/>
    <property type="match status" value="1"/>
</dbReference>
<dbReference type="AlphaFoldDB" id="A0A942WGH1"/>
<dbReference type="GO" id="GO:0009378">
    <property type="term" value="F:four-way junction helicase activity"/>
    <property type="evidence" value="ECO:0007669"/>
    <property type="project" value="InterPro"/>
</dbReference>
<proteinExistence type="predicted"/>
<reference evidence="4" key="1">
    <citation type="submission" date="2021-02" db="EMBL/GenBank/DDBJ databases">
        <title>Infant gut strain persistence is associated with maternal origin, phylogeny, and functional potential including surface adhesion and iron acquisition.</title>
        <authorList>
            <person name="Lou Y.C."/>
        </authorList>
    </citation>
    <scope>NUCLEOTIDE SEQUENCE</scope>
    <source>
        <strain evidence="4">L3_108_103G1_dasL3_108_103G1_concoct_2</strain>
    </source>
</reference>
<evidence type="ECO:0000256" key="1">
    <source>
        <dbReference type="ARBA" id="ARBA00022741"/>
    </source>
</evidence>
<dbReference type="InterPro" id="IPR008824">
    <property type="entry name" value="RuvB-like_N"/>
</dbReference>
<evidence type="ECO:0000313" key="5">
    <source>
        <dbReference type="Proteomes" id="UP000753219"/>
    </source>
</evidence>
<evidence type="ECO:0000259" key="3">
    <source>
        <dbReference type="SMART" id="SM00382"/>
    </source>
</evidence>
<evidence type="ECO:0000313" key="4">
    <source>
        <dbReference type="EMBL" id="MBS4884882.1"/>
    </source>
</evidence>
<dbReference type="InterPro" id="IPR021886">
    <property type="entry name" value="MgsA_C"/>
</dbReference>
<dbReference type="GO" id="GO:0006310">
    <property type="term" value="P:DNA recombination"/>
    <property type="evidence" value="ECO:0007669"/>
    <property type="project" value="InterPro"/>
</dbReference>